<accession>A0A7T7CF78</accession>
<dbReference type="PANTHER" id="PTHR43065">
    <property type="entry name" value="SENSOR HISTIDINE KINASE"/>
    <property type="match status" value="1"/>
</dbReference>
<evidence type="ECO:0000256" key="4">
    <source>
        <dbReference type="ARBA" id="ARBA00022679"/>
    </source>
</evidence>
<organism evidence="10 11">
    <name type="scientific">Salicibibacter cibi</name>
    <dbReference type="NCBI Taxonomy" id="2743001"/>
    <lineage>
        <taxon>Bacteria</taxon>
        <taxon>Bacillati</taxon>
        <taxon>Bacillota</taxon>
        <taxon>Bacilli</taxon>
        <taxon>Bacillales</taxon>
        <taxon>Bacillaceae</taxon>
        <taxon>Salicibibacter</taxon>
    </lineage>
</organism>
<dbReference type="InterPro" id="IPR003594">
    <property type="entry name" value="HATPase_dom"/>
</dbReference>
<dbReference type="SMART" id="SM00387">
    <property type="entry name" value="HATPase_c"/>
    <property type="match status" value="1"/>
</dbReference>
<evidence type="ECO:0000259" key="9">
    <source>
        <dbReference type="PROSITE" id="PS50109"/>
    </source>
</evidence>
<evidence type="ECO:0000256" key="2">
    <source>
        <dbReference type="ARBA" id="ARBA00012438"/>
    </source>
</evidence>
<dbReference type="EMBL" id="CP054706">
    <property type="protein sequence ID" value="QQK79709.1"/>
    <property type="molecule type" value="Genomic_DNA"/>
</dbReference>
<dbReference type="Pfam" id="PF02518">
    <property type="entry name" value="HATPase_c"/>
    <property type="match status" value="1"/>
</dbReference>
<dbReference type="SMART" id="SM00388">
    <property type="entry name" value="HisKA"/>
    <property type="match status" value="1"/>
</dbReference>
<evidence type="ECO:0000256" key="1">
    <source>
        <dbReference type="ARBA" id="ARBA00000085"/>
    </source>
</evidence>
<keyword evidence="11" id="KW-1185">Reference proteome</keyword>
<dbReference type="GO" id="GO:0000155">
    <property type="term" value="F:phosphorelay sensor kinase activity"/>
    <property type="evidence" value="ECO:0007669"/>
    <property type="project" value="InterPro"/>
</dbReference>
<evidence type="ECO:0000256" key="5">
    <source>
        <dbReference type="ARBA" id="ARBA00022741"/>
    </source>
</evidence>
<dbReference type="PROSITE" id="PS50109">
    <property type="entry name" value="HIS_KIN"/>
    <property type="match status" value="1"/>
</dbReference>
<feature type="domain" description="Histidine kinase" evidence="9">
    <location>
        <begin position="248"/>
        <end position="452"/>
    </location>
</feature>
<dbReference type="InterPro" id="IPR004358">
    <property type="entry name" value="Sig_transdc_His_kin-like_C"/>
</dbReference>
<dbReference type="InterPro" id="IPR005467">
    <property type="entry name" value="His_kinase_dom"/>
</dbReference>
<keyword evidence="5" id="KW-0547">Nucleotide-binding</keyword>
<dbReference type="SUPFAM" id="SSF47384">
    <property type="entry name" value="Homodimeric domain of signal transducing histidine kinase"/>
    <property type="match status" value="1"/>
</dbReference>
<evidence type="ECO:0000256" key="8">
    <source>
        <dbReference type="ARBA" id="ARBA00023012"/>
    </source>
</evidence>
<proteinExistence type="predicted"/>
<dbReference type="SUPFAM" id="SSF55874">
    <property type="entry name" value="ATPase domain of HSP90 chaperone/DNA topoisomerase II/histidine kinase"/>
    <property type="match status" value="1"/>
</dbReference>
<name>A0A7T7CF78_9BACI</name>
<keyword evidence="7" id="KW-0067">ATP-binding</keyword>
<gene>
    <name evidence="10" type="ORF">HUG20_07300</name>
</gene>
<protein>
    <recommendedName>
        <fullName evidence="2">histidine kinase</fullName>
        <ecNumber evidence="2">2.7.13.3</ecNumber>
    </recommendedName>
</protein>
<keyword evidence="6" id="KW-0418">Kinase</keyword>
<sequence>MNVFTLNRSNLGQSYIFDEVSRELRLVLKKDGTILYKNHAATNLLSSISNFFSALHTAEWMRVMSFFREMQEGNHPREITFIHDINGDNHSVFYRGMHRNERFYLTGTEQPFDSKERMENFTDRLPFGFIRVNTELKIIEKNRTFLEIALPKLEQGPFVELAFERLRLESEAGACMHKAVTEAFQSQMVSEQMEEDREGGRLFKSLAVYVPASQEVIGLLIDESTNIKYEQLLQYKQQMESVSHLAAGVAHELRNPLSVIRGFLQLSELTNSFQKYAKTIFSEVDRMNKILENFLSISRKKFDVQALSPMEVIDTVEDIIRSECLLNNVYFEASIAKSEQVIKMNETMIKQVLLNLLRNSMEAYKPEQRKVFSLITRELPNDYEITVKDNGPGISEEIMEKIGEPFNTSKEKGTGIGISLSKKIIEDHHGTFHVESDKNKGTATIITLPFVADKNV</sequence>
<dbReference type="Pfam" id="PF00512">
    <property type="entry name" value="HisKA"/>
    <property type="match status" value="1"/>
</dbReference>
<dbReference type="RefSeq" id="WP_200089641.1">
    <property type="nucleotide sequence ID" value="NZ_CP054706.1"/>
</dbReference>
<reference evidence="10 11" key="1">
    <citation type="submission" date="2020-06" db="EMBL/GenBank/DDBJ databases">
        <title>Genomic analysis of Salicibibacter sp. NKC21-4.</title>
        <authorList>
            <person name="Oh Y.J."/>
        </authorList>
    </citation>
    <scope>NUCLEOTIDE SEQUENCE [LARGE SCALE GENOMIC DNA]</scope>
    <source>
        <strain evidence="10 11">NKC21-4</strain>
    </source>
</reference>
<dbReference type="GO" id="GO:0005524">
    <property type="term" value="F:ATP binding"/>
    <property type="evidence" value="ECO:0007669"/>
    <property type="project" value="UniProtKB-KW"/>
</dbReference>
<evidence type="ECO:0000256" key="6">
    <source>
        <dbReference type="ARBA" id="ARBA00022777"/>
    </source>
</evidence>
<keyword evidence="3" id="KW-0597">Phosphoprotein</keyword>
<dbReference type="Gene3D" id="3.30.565.10">
    <property type="entry name" value="Histidine kinase-like ATPase, C-terminal domain"/>
    <property type="match status" value="1"/>
</dbReference>
<evidence type="ECO:0000256" key="3">
    <source>
        <dbReference type="ARBA" id="ARBA00022553"/>
    </source>
</evidence>
<dbReference type="InterPro" id="IPR003661">
    <property type="entry name" value="HisK_dim/P_dom"/>
</dbReference>
<dbReference type="EC" id="2.7.13.3" evidence="2"/>
<keyword evidence="4" id="KW-0808">Transferase</keyword>
<comment type="catalytic activity">
    <reaction evidence="1">
        <text>ATP + protein L-histidine = ADP + protein N-phospho-L-histidine.</text>
        <dbReference type="EC" id="2.7.13.3"/>
    </reaction>
</comment>
<dbReference type="InterPro" id="IPR036097">
    <property type="entry name" value="HisK_dim/P_sf"/>
</dbReference>
<dbReference type="KEGG" id="scib:HUG20_07300"/>
<evidence type="ECO:0000313" key="10">
    <source>
        <dbReference type="EMBL" id="QQK79709.1"/>
    </source>
</evidence>
<dbReference type="PRINTS" id="PR00344">
    <property type="entry name" value="BCTRLSENSOR"/>
</dbReference>
<dbReference type="AlphaFoldDB" id="A0A7T7CF78"/>
<dbReference type="PANTHER" id="PTHR43065:SF10">
    <property type="entry name" value="PEROXIDE STRESS-ACTIVATED HISTIDINE KINASE MAK3"/>
    <property type="match status" value="1"/>
</dbReference>
<keyword evidence="8" id="KW-0902">Two-component regulatory system</keyword>
<dbReference type="Proteomes" id="UP000595349">
    <property type="component" value="Chromosome"/>
</dbReference>
<dbReference type="InterPro" id="IPR036890">
    <property type="entry name" value="HATPase_C_sf"/>
</dbReference>
<dbReference type="Gene3D" id="1.10.287.130">
    <property type="match status" value="1"/>
</dbReference>
<evidence type="ECO:0000256" key="7">
    <source>
        <dbReference type="ARBA" id="ARBA00022840"/>
    </source>
</evidence>
<dbReference type="CDD" id="cd00082">
    <property type="entry name" value="HisKA"/>
    <property type="match status" value="1"/>
</dbReference>
<evidence type="ECO:0000313" key="11">
    <source>
        <dbReference type="Proteomes" id="UP000595349"/>
    </source>
</evidence>